<feature type="transmembrane region" description="Helical" evidence="9">
    <location>
        <begin position="234"/>
        <end position="259"/>
    </location>
</feature>
<dbReference type="EMBL" id="JAVDVY010000001">
    <property type="protein sequence ID" value="MDR7133457.1"/>
    <property type="molecule type" value="Genomic_DNA"/>
</dbReference>
<evidence type="ECO:0000256" key="7">
    <source>
        <dbReference type="ARBA" id="ARBA00023136"/>
    </source>
</evidence>
<organism evidence="10 11">
    <name type="scientific">Lysobacter niastensis</name>
    <dbReference type="NCBI Taxonomy" id="380629"/>
    <lineage>
        <taxon>Bacteria</taxon>
        <taxon>Pseudomonadati</taxon>
        <taxon>Pseudomonadota</taxon>
        <taxon>Gammaproteobacteria</taxon>
        <taxon>Lysobacterales</taxon>
        <taxon>Lysobacteraceae</taxon>
        <taxon>Lysobacter</taxon>
    </lineage>
</organism>
<evidence type="ECO:0000313" key="11">
    <source>
        <dbReference type="Proteomes" id="UP001251524"/>
    </source>
</evidence>
<dbReference type="PANTHER" id="PTHR42770:SF18">
    <property type="entry name" value="ARGININE_AGMATINE ANTIPORTER"/>
    <property type="match status" value="1"/>
</dbReference>
<feature type="transmembrane region" description="Helical" evidence="9">
    <location>
        <begin position="50"/>
        <end position="70"/>
    </location>
</feature>
<feature type="transmembrane region" description="Helical" evidence="9">
    <location>
        <begin position="331"/>
        <end position="350"/>
    </location>
</feature>
<evidence type="ECO:0000256" key="9">
    <source>
        <dbReference type="SAM" id="Phobius"/>
    </source>
</evidence>
<comment type="function">
    <text evidence="8">Major component of the acid-resistance (AR) system allowing enteric pathogens to survive the acidic environment in the stomach. Exchanges extracellular arginine for its intracellular decarboxylation product agmatine (Agm) thereby expelling intracellular protons. Probably undergoes several conformational states in order to translocate the substrate across the membrane; keeps the substrate accessible to only 1 side of the membrane at a time by opening and closing 3 membrane-internal gates.</text>
</comment>
<feature type="transmembrane region" description="Helical" evidence="9">
    <location>
        <begin position="200"/>
        <end position="222"/>
    </location>
</feature>
<keyword evidence="7 9" id="KW-0472">Membrane</keyword>
<protein>
    <recommendedName>
        <fullName evidence="3">Arginine/agmatine antiporter</fullName>
    </recommendedName>
</protein>
<feature type="transmembrane region" description="Helical" evidence="9">
    <location>
        <begin position="356"/>
        <end position="382"/>
    </location>
</feature>
<feature type="transmembrane region" description="Helical" evidence="9">
    <location>
        <begin position="394"/>
        <end position="411"/>
    </location>
</feature>
<comment type="caution">
    <text evidence="10">The sequence shown here is derived from an EMBL/GenBank/DDBJ whole genome shotgun (WGS) entry which is preliminary data.</text>
</comment>
<dbReference type="Pfam" id="PF13520">
    <property type="entry name" value="AA_permease_2"/>
    <property type="match status" value="1"/>
</dbReference>
<dbReference type="InterPro" id="IPR050367">
    <property type="entry name" value="APC_superfamily"/>
</dbReference>
<feature type="transmembrane region" description="Helical" evidence="9">
    <location>
        <begin position="131"/>
        <end position="150"/>
    </location>
</feature>
<evidence type="ECO:0000256" key="6">
    <source>
        <dbReference type="ARBA" id="ARBA00022989"/>
    </source>
</evidence>
<proteinExistence type="inferred from homology"/>
<evidence type="ECO:0000256" key="4">
    <source>
        <dbReference type="ARBA" id="ARBA00022475"/>
    </source>
</evidence>
<dbReference type="InterPro" id="IPR002293">
    <property type="entry name" value="AA/rel_permease1"/>
</dbReference>
<feature type="transmembrane region" description="Helical" evidence="9">
    <location>
        <begin position="162"/>
        <end position="180"/>
    </location>
</feature>
<sequence>MQDQGNTAVEGQAGRKLGFWMCTALVVGNTIGIGIFLLPASLAPYGYNAMFGWVITVVGCVAMARVFARLARDMPAADGPYGYIRSTLGEVPAFLAMWSYWVSLWITNAAIAIGVVGYLDTVFPGLVGIPPALQALALLWLFVAINLLGVRTGGRVQVVTTALKLVPMLAVAALGVWLLITHPSSYTQHLPTASVSLHPLMAASTIALFAMLGFESATVPANRVRDPGRTIPRATIVGTLLTAGIYLVVSSIPLLLIPVNELAASKAPFSDLLDRMVGAGYGRALALFVIVSGLGALNGWVLLVGELTRTIASNGGLPTVFARSNRFGAPAHALLVTGVLASAMVLMNYSKSLVQGFTFITTVVTAANLPLYLCCGLALLVLWRRRQQPASRDLLVLAIPGLAYVVFAFIGVGREPFLWAIALALAGLPVYALLRLRAAGSRIGSAGADVLAPPNQKH</sequence>
<feature type="transmembrane region" description="Helical" evidence="9">
    <location>
        <begin position="91"/>
        <end position="119"/>
    </location>
</feature>
<evidence type="ECO:0000256" key="1">
    <source>
        <dbReference type="ARBA" id="ARBA00004651"/>
    </source>
</evidence>
<evidence type="ECO:0000256" key="5">
    <source>
        <dbReference type="ARBA" id="ARBA00022692"/>
    </source>
</evidence>
<dbReference type="RefSeq" id="WP_310058202.1">
    <property type="nucleotide sequence ID" value="NZ_JAVDVY010000001.1"/>
</dbReference>
<keyword evidence="11" id="KW-1185">Reference proteome</keyword>
<keyword evidence="6 9" id="KW-1133">Transmembrane helix</keyword>
<reference evidence="10 11" key="1">
    <citation type="submission" date="2023-07" db="EMBL/GenBank/DDBJ databases">
        <title>Sorghum-associated microbial communities from plants grown in Nebraska, USA.</title>
        <authorList>
            <person name="Schachtman D."/>
        </authorList>
    </citation>
    <scope>NUCLEOTIDE SEQUENCE [LARGE SCALE GENOMIC DNA]</scope>
    <source>
        <strain evidence="10 11">BE198</strain>
    </source>
</reference>
<evidence type="ECO:0000313" key="10">
    <source>
        <dbReference type="EMBL" id="MDR7133457.1"/>
    </source>
</evidence>
<comment type="similarity">
    <text evidence="2">Belongs to the amino acid-polyamine-organocation (APC) superfamily. Basic amino acid/polyamine antiporter (APA) (TC 2.A.3.2) family.</text>
</comment>
<keyword evidence="5 9" id="KW-0812">Transmembrane</keyword>
<evidence type="ECO:0000256" key="3">
    <source>
        <dbReference type="ARBA" id="ARBA00021069"/>
    </source>
</evidence>
<dbReference type="PIRSF" id="PIRSF006060">
    <property type="entry name" value="AA_transporter"/>
    <property type="match status" value="1"/>
</dbReference>
<accession>A0ABU1W7M4</accession>
<evidence type="ECO:0000256" key="8">
    <source>
        <dbReference type="ARBA" id="ARBA00045636"/>
    </source>
</evidence>
<dbReference type="PANTHER" id="PTHR42770">
    <property type="entry name" value="AMINO ACID TRANSPORTER-RELATED"/>
    <property type="match status" value="1"/>
</dbReference>
<dbReference type="Gene3D" id="1.20.1740.10">
    <property type="entry name" value="Amino acid/polyamine transporter I"/>
    <property type="match status" value="1"/>
</dbReference>
<dbReference type="Proteomes" id="UP001251524">
    <property type="component" value="Unassembled WGS sequence"/>
</dbReference>
<gene>
    <name evidence="10" type="ORF">J2X06_000641</name>
</gene>
<name>A0ABU1W7M4_9GAMM</name>
<evidence type="ECO:0000256" key="2">
    <source>
        <dbReference type="ARBA" id="ARBA00008220"/>
    </source>
</evidence>
<feature type="transmembrane region" description="Helical" evidence="9">
    <location>
        <begin position="17"/>
        <end position="38"/>
    </location>
</feature>
<feature type="transmembrane region" description="Helical" evidence="9">
    <location>
        <begin position="279"/>
        <end position="303"/>
    </location>
</feature>
<feature type="transmembrane region" description="Helical" evidence="9">
    <location>
        <begin position="417"/>
        <end position="434"/>
    </location>
</feature>
<comment type="subcellular location">
    <subcellularLocation>
        <location evidence="1">Cell membrane</location>
        <topology evidence="1">Multi-pass membrane protein</topology>
    </subcellularLocation>
</comment>
<keyword evidence="4" id="KW-1003">Cell membrane</keyword>